<dbReference type="Gene3D" id="1.20.5.170">
    <property type="match status" value="1"/>
</dbReference>
<keyword evidence="7 11" id="KW-0732">Signal</keyword>
<feature type="domain" description="Trimeric autotransporter adhesin YadA-like head" evidence="13">
    <location>
        <begin position="189"/>
        <end position="203"/>
    </location>
</feature>
<evidence type="ECO:0000256" key="1">
    <source>
        <dbReference type="ARBA" id="ARBA00004241"/>
    </source>
</evidence>
<feature type="domain" description="Trimeric autotransporter adhesin YadA-like head" evidence="13">
    <location>
        <begin position="461"/>
        <end position="483"/>
    </location>
</feature>
<dbReference type="CDD" id="cd12820">
    <property type="entry name" value="LbR_YadA-like"/>
    <property type="match status" value="1"/>
</dbReference>
<evidence type="ECO:0000313" key="16">
    <source>
        <dbReference type="Proteomes" id="UP000663400"/>
    </source>
</evidence>
<dbReference type="Pfam" id="PF05658">
    <property type="entry name" value="YadA_head"/>
    <property type="match status" value="8"/>
</dbReference>
<dbReference type="SUPFAM" id="SSF54523">
    <property type="entry name" value="Pili subunits"/>
    <property type="match status" value="1"/>
</dbReference>
<feature type="domain" description="Trimeric autotransporter adhesin YadA-like head" evidence="13">
    <location>
        <begin position="49"/>
        <end position="69"/>
    </location>
</feature>
<evidence type="ECO:0000256" key="9">
    <source>
        <dbReference type="ARBA" id="ARBA00023136"/>
    </source>
</evidence>
<keyword evidence="16" id="KW-1185">Reference proteome</keyword>
<gene>
    <name evidence="15" type="ORF">HIV01_012895</name>
</gene>
<dbReference type="Gene3D" id="2.150.10.10">
    <property type="entry name" value="Serralysin-like metalloprotease, C-terminal"/>
    <property type="match status" value="3"/>
</dbReference>
<evidence type="ECO:0000256" key="3">
    <source>
        <dbReference type="ARBA" id="ARBA00005848"/>
    </source>
</evidence>
<dbReference type="InterPro" id="IPR008635">
    <property type="entry name" value="Coiled_stalk_dom"/>
</dbReference>
<feature type="domain" description="Trimeric autotransporter adhesin YadA-like stalk" evidence="14">
    <location>
        <begin position="144"/>
        <end position="173"/>
    </location>
</feature>
<feature type="chain" id="PRO_5047073990" evidence="11">
    <location>
        <begin position="33"/>
        <end position="627"/>
    </location>
</feature>
<dbReference type="EMBL" id="CP071517">
    <property type="protein sequence ID" value="QSX74102.1"/>
    <property type="molecule type" value="Genomic_DNA"/>
</dbReference>
<evidence type="ECO:0000256" key="7">
    <source>
        <dbReference type="ARBA" id="ARBA00022729"/>
    </source>
</evidence>
<dbReference type="SUPFAM" id="SSF101967">
    <property type="entry name" value="Adhesin YadA, collagen-binding domain"/>
    <property type="match status" value="3"/>
</dbReference>
<dbReference type="Proteomes" id="UP000663400">
    <property type="component" value="Chromosome"/>
</dbReference>
<comment type="similarity">
    <text evidence="3">Belongs to the autotransporter-2 (AT-2) (TC 1.B.40) family.</text>
</comment>
<keyword evidence="8" id="KW-0653">Protein transport</keyword>
<evidence type="ECO:0000256" key="2">
    <source>
        <dbReference type="ARBA" id="ARBA00004442"/>
    </source>
</evidence>
<dbReference type="InterPro" id="IPR011049">
    <property type="entry name" value="Serralysin-like_metalloprot_C"/>
</dbReference>
<feature type="domain" description="Trimeric autotransporter adhesin YadA-like head" evidence="13">
    <location>
        <begin position="221"/>
        <end position="244"/>
    </location>
</feature>
<keyword evidence="6" id="KW-0812">Transmembrane</keyword>
<evidence type="ECO:0000256" key="8">
    <source>
        <dbReference type="ARBA" id="ARBA00022927"/>
    </source>
</evidence>
<dbReference type="InterPro" id="IPR005594">
    <property type="entry name" value="YadA_C"/>
</dbReference>
<feature type="domain" description="Trimeric autotransporter adhesin YadA-like stalk" evidence="14">
    <location>
        <begin position="489"/>
        <end position="525"/>
    </location>
</feature>
<evidence type="ECO:0000256" key="10">
    <source>
        <dbReference type="ARBA" id="ARBA00023237"/>
    </source>
</evidence>
<reference evidence="15 16" key="1">
    <citation type="submission" date="2021-02" db="EMBL/GenBank/DDBJ databases">
        <title>Lysobacter arenosi sp. nov., isolated from soil of gangwondo yeongwol, south Korea.</title>
        <authorList>
            <person name="Kim K.R."/>
            <person name="Kim K.H."/>
            <person name="Jeon C.O."/>
        </authorList>
    </citation>
    <scope>NUCLEOTIDE SEQUENCE [LARGE SCALE GENOMIC DNA]</scope>
    <source>
        <strain evidence="15 16">R7</strain>
    </source>
</reference>
<evidence type="ECO:0000256" key="11">
    <source>
        <dbReference type="SAM" id="SignalP"/>
    </source>
</evidence>
<protein>
    <submittedName>
        <fullName evidence="15">YadA-like family protein</fullName>
    </submittedName>
</protein>
<dbReference type="Gene3D" id="3.30.1300.30">
    <property type="entry name" value="GSPII I/J protein-like"/>
    <property type="match status" value="1"/>
</dbReference>
<dbReference type="InterPro" id="IPR045584">
    <property type="entry name" value="Pilin-like"/>
</dbReference>
<evidence type="ECO:0000256" key="5">
    <source>
        <dbReference type="ARBA" id="ARBA00022452"/>
    </source>
</evidence>
<keyword evidence="5" id="KW-1134">Transmembrane beta strand</keyword>
<keyword evidence="10" id="KW-0998">Cell outer membrane</keyword>
<dbReference type="Pfam" id="PF05662">
    <property type="entry name" value="YadA_stalk"/>
    <property type="match status" value="4"/>
</dbReference>
<feature type="signal peptide" evidence="11">
    <location>
        <begin position="1"/>
        <end position="32"/>
    </location>
</feature>
<evidence type="ECO:0000313" key="15">
    <source>
        <dbReference type="EMBL" id="QSX74102.1"/>
    </source>
</evidence>
<proteinExistence type="inferred from homology"/>
<sequence>MSKINSRRNNWPALNSIALSVGLALLSPAAFAADSIAIGTGSQAPIDAAIAIGYDSKSLGTDTIAIGTLAEASNDSSMALGVSSEATGDFSIALGPVSTASGEASIAIGMYSQATADSSVALGDHSIADRANSVSVGAAGAERQITNVAAGTQATDAVNLSQLNDLQASVDDNSRYFKAGGVNDGSDDAAVSGVQSVAIGANAIGADNLAVAVGAGSMSSQASVAAGAASLAAGESSVAVGSYSEAATEGSVAVGADSHALADNSVALGLQSVADRANTVSVGAAGAERQITNVAAGSEDTDAVNVAQLKQAGLVDGTGTSLDAVVYDAGSAKGQVTLGGGVAGTLVTNVRDGAIASGSRDAVNGGQIAALRDSLNGAISNIDNRVTTIEANGGGKGAPDFVAANGTPTPAAVPANAGSTPGVALGYNTDASGAGASAIGDSAKAAGSDAVAIGNKASAAASNSVALGNNSVADRANAVSVGSAGHERQVTNVAAGVNATDAVNVQQLKAGNAQTLSSANAYTDSRFQGLSDEFSGLRDDVGYRLGKLDDRIDRQGAMNSAMMNMAINAAHSRSPRGRIGVGAGWQNGESALSLGYSKEINDRASISIGGAFSSGDQSAGIGFGIDL</sequence>
<name>A0ABX7R9L6_9GAMM</name>
<accession>A0ABX7R9L6</accession>
<feature type="domain" description="Trimeric autotransporter adhesin YadA-like stalk" evidence="14">
    <location>
        <begin position="347"/>
        <end position="388"/>
    </location>
</feature>
<evidence type="ECO:0000256" key="4">
    <source>
        <dbReference type="ARBA" id="ARBA00022448"/>
    </source>
</evidence>
<keyword evidence="9" id="KW-0472">Membrane</keyword>
<evidence type="ECO:0000259" key="13">
    <source>
        <dbReference type="Pfam" id="PF05658"/>
    </source>
</evidence>
<evidence type="ECO:0000259" key="14">
    <source>
        <dbReference type="Pfam" id="PF05662"/>
    </source>
</evidence>
<feature type="domain" description="Trimeric autotransporter adhesin YadA-like head" evidence="13">
    <location>
        <begin position="72"/>
        <end position="96"/>
    </location>
</feature>
<organism evidence="15 16">
    <name type="scientific">Lysobacter arenosi</name>
    <dbReference type="NCBI Taxonomy" id="2795387"/>
    <lineage>
        <taxon>Bacteria</taxon>
        <taxon>Pseudomonadati</taxon>
        <taxon>Pseudomonadota</taxon>
        <taxon>Gammaproteobacteria</taxon>
        <taxon>Lysobacterales</taxon>
        <taxon>Lysobacteraceae</taxon>
        <taxon>Lysobacter</taxon>
    </lineage>
</organism>
<feature type="domain" description="Trimeric autotransporter adhesin YadA-like head" evidence="13">
    <location>
        <begin position="114"/>
        <end position="138"/>
    </location>
</feature>
<keyword evidence="4" id="KW-0813">Transport</keyword>
<feature type="domain" description="Trimeric autotransporter adhesin YadA-like head" evidence="13">
    <location>
        <begin position="431"/>
        <end position="457"/>
    </location>
</feature>
<feature type="domain" description="Trimeric autotransporter adhesin YadA-like stalk" evidence="14">
    <location>
        <begin position="290"/>
        <end position="313"/>
    </location>
</feature>
<dbReference type="InterPro" id="IPR008640">
    <property type="entry name" value="Adhesin_Head_dom"/>
</dbReference>
<evidence type="ECO:0000259" key="12">
    <source>
        <dbReference type="Pfam" id="PF03895"/>
    </source>
</evidence>
<evidence type="ECO:0000256" key="6">
    <source>
        <dbReference type="ARBA" id="ARBA00022692"/>
    </source>
</evidence>
<comment type="subcellular location">
    <subcellularLocation>
        <location evidence="2">Cell outer membrane</location>
    </subcellularLocation>
    <subcellularLocation>
        <location evidence="1">Cell surface</location>
    </subcellularLocation>
</comment>
<feature type="domain" description="Trimeric autotransporter adhesin YadA-like C-terminal membrane anchor" evidence="12">
    <location>
        <begin position="577"/>
        <end position="626"/>
    </location>
</feature>
<dbReference type="RefSeq" id="WP_200607702.1">
    <property type="nucleotide sequence ID" value="NZ_CP071517.1"/>
</dbReference>
<feature type="domain" description="Trimeric autotransporter adhesin YadA-like head" evidence="13">
    <location>
        <begin position="249"/>
        <end position="271"/>
    </location>
</feature>
<dbReference type="Pfam" id="PF03895">
    <property type="entry name" value="YadA_anchor"/>
    <property type="match status" value="1"/>
</dbReference>